<evidence type="ECO:0000313" key="1">
    <source>
        <dbReference type="EMBL" id="TDF91345.1"/>
    </source>
</evidence>
<sequence>MKFNHLLVSSDKQAIIEVEGLARPLTIFHLTDCHMNETDDRGAGALVESIRAYGLDALDTRHRFERALAYADEHAVDCVALTGDAVNGATQGNLDSKMFFNHKSNVYKQQVVQIVTKKESRNIELEKGSCHLWDKVLVMCRSSSSGNNNNQPTVG</sequence>
<accession>A0A4R5K9S8</accession>
<dbReference type="SUPFAM" id="SSF56300">
    <property type="entry name" value="Metallo-dependent phosphatases"/>
    <property type="match status" value="1"/>
</dbReference>
<keyword evidence="2" id="KW-1185">Reference proteome</keyword>
<dbReference type="Proteomes" id="UP000295636">
    <property type="component" value="Unassembled WGS sequence"/>
</dbReference>
<reference evidence="1 2" key="1">
    <citation type="submission" date="2019-03" db="EMBL/GenBank/DDBJ databases">
        <title>This is whole genome sequence of Paenibacillus sp MS74 strain.</title>
        <authorList>
            <person name="Trinh H.N."/>
        </authorList>
    </citation>
    <scope>NUCLEOTIDE SEQUENCE [LARGE SCALE GENOMIC DNA]</scope>
    <source>
        <strain evidence="1 2">MS74</strain>
    </source>
</reference>
<comment type="caution">
    <text evidence="1">The sequence shown here is derived from an EMBL/GenBank/DDBJ whole genome shotgun (WGS) entry which is preliminary data.</text>
</comment>
<dbReference type="AlphaFoldDB" id="A0A4R5K9S8"/>
<gene>
    <name evidence="1" type="ORF">E1757_32975</name>
</gene>
<evidence type="ECO:0000313" key="2">
    <source>
        <dbReference type="Proteomes" id="UP000295636"/>
    </source>
</evidence>
<name>A0A4R5K9S8_9BACL</name>
<dbReference type="RefSeq" id="WP_133236275.1">
    <property type="nucleotide sequence ID" value="NZ_SMRT01000028.1"/>
</dbReference>
<dbReference type="Gene3D" id="3.60.21.10">
    <property type="match status" value="1"/>
</dbReference>
<protein>
    <recommendedName>
        <fullName evidence="3">Calcineurin-like phosphoesterase domain-containing protein</fullName>
    </recommendedName>
</protein>
<proteinExistence type="predicted"/>
<dbReference type="OrthoDB" id="181729at2"/>
<dbReference type="InterPro" id="IPR029052">
    <property type="entry name" value="Metallo-depent_PP-like"/>
</dbReference>
<evidence type="ECO:0008006" key="3">
    <source>
        <dbReference type="Google" id="ProtNLM"/>
    </source>
</evidence>
<dbReference type="EMBL" id="SMRT01000028">
    <property type="protein sequence ID" value="TDF91345.1"/>
    <property type="molecule type" value="Genomic_DNA"/>
</dbReference>
<organism evidence="1 2">
    <name type="scientific">Paenibacillus piri</name>
    <dbReference type="NCBI Taxonomy" id="2547395"/>
    <lineage>
        <taxon>Bacteria</taxon>
        <taxon>Bacillati</taxon>
        <taxon>Bacillota</taxon>
        <taxon>Bacilli</taxon>
        <taxon>Bacillales</taxon>
        <taxon>Paenibacillaceae</taxon>
        <taxon>Paenibacillus</taxon>
    </lineage>
</organism>